<dbReference type="InParanoid" id="B8MSW3"/>
<evidence type="ECO:0000313" key="2">
    <source>
        <dbReference type="Proteomes" id="UP000001745"/>
    </source>
</evidence>
<evidence type="ECO:0008006" key="3">
    <source>
        <dbReference type="Google" id="ProtNLM"/>
    </source>
</evidence>
<dbReference type="VEuPathDB" id="FungiDB:TSTA_000940"/>
<dbReference type="AlphaFoldDB" id="B8MSW3"/>
<accession>B8MSW3</accession>
<dbReference type="EMBL" id="EQ962660">
    <property type="protein sequence ID" value="EED12022.1"/>
    <property type="molecule type" value="Genomic_DNA"/>
</dbReference>
<dbReference type="CDD" id="cd09272">
    <property type="entry name" value="RNase_HI_RT_Ty1"/>
    <property type="match status" value="1"/>
</dbReference>
<dbReference type="eggNOG" id="KOG0017">
    <property type="taxonomic scope" value="Eukaryota"/>
</dbReference>
<dbReference type="PANTHER" id="PTHR11439:SF438">
    <property type="entry name" value="REVERSE TRANSCRIPTASE TY1_COPIA-TYPE DOMAIN-CONTAINING PROTEIN"/>
    <property type="match status" value="1"/>
</dbReference>
<dbReference type="STRING" id="441959.B8MSW3"/>
<dbReference type="GeneID" id="8108717"/>
<dbReference type="RefSeq" id="XP_002487676.1">
    <property type="nucleotide sequence ID" value="XM_002487631.1"/>
</dbReference>
<dbReference type="HOGENOM" id="CLU_001650_6_0_1"/>
<dbReference type="OMA" id="ACHEATI"/>
<dbReference type="Proteomes" id="UP000001745">
    <property type="component" value="Unassembled WGS sequence"/>
</dbReference>
<protein>
    <recommendedName>
        <fullName evidence="3">Reverse transcriptase Ty1/copia-type domain-containing protein</fullName>
    </recommendedName>
</protein>
<evidence type="ECO:0000313" key="1">
    <source>
        <dbReference type="EMBL" id="EED12022.1"/>
    </source>
</evidence>
<dbReference type="OrthoDB" id="4356562at2759"/>
<keyword evidence="2" id="KW-1185">Reference proteome</keyword>
<dbReference type="PhylomeDB" id="B8MSW3"/>
<proteinExistence type="predicted"/>
<gene>
    <name evidence="1" type="ORF">TSTA_000940</name>
</gene>
<organism evidence="1 2">
    <name type="scientific">Talaromyces stipitatus (strain ATCC 10500 / CBS 375.48 / QM 6759 / NRRL 1006)</name>
    <name type="common">Penicillium stipitatum</name>
    <dbReference type="NCBI Taxonomy" id="441959"/>
    <lineage>
        <taxon>Eukaryota</taxon>
        <taxon>Fungi</taxon>
        <taxon>Dikarya</taxon>
        <taxon>Ascomycota</taxon>
        <taxon>Pezizomycotina</taxon>
        <taxon>Eurotiomycetes</taxon>
        <taxon>Eurotiomycetidae</taxon>
        <taxon>Eurotiales</taxon>
        <taxon>Trichocomaceae</taxon>
        <taxon>Talaromyces</taxon>
        <taxon>Talaromyces sect. Talaromyces</taxon>
    </lineage>
</organism>
<name>B8MSW3_TALSN</name>
<dbReference type="PANTHER" id="PTHR11439">
    <property type="entry name" value="GAG-POL-RELATED RETROTRANSPOSON"/>
    <property type="match status" value="1"/>
</dbReference>
<reference evidence="2" key="1">
    <citation type="journal article" date="2015" name="Genome Announc.">
        <title>Genome sequence of the AIDS-associated pathogen Penicillium marneffei (ATCC18224) and its near taxonomic relative Talaromyces stipitatus (ATCC10500).</title>
        <authorList>
            <person name="Nierman W.C."/>
            <person name="Fedorova-Abrams N.D."/>
            <person name="Andrianopoulos A."/>
        </authorList>
    </citation>
    <scope>NUCLEOTIDE SEQUENCE [LARGE SCALE GENOMIC DNA]</scope>
    <source>
        <strain evidence="2">ATCC 10500 / CBS 375.48 / QM 6759 / NRRL 1006</strain>
    </source>
</reference>
<sequence length="260" mass="30342">MDKFEWFLNMRILRDREQQKIWICQDSYITKIAKKFGLTYGLVKTPISVDIKPFDGKATNQDIYHYQEMVGSVMYAAVITRIDIAKAVNKLAKHATNPSPIHIQQIKQVIQYLFNIRFLAIEYSPLRKSESDVVVCASDASFRDNIDCISSEGYLIQLYNGPVDWKATKQRYVTTSTTKAELRVVTEAVKRFPEPNFYTSLRHIDIYHHWLHQEIQSKQLHIQWVDTKRMVADGLTKLLKGQIFVNWRKHQGLVDIAHLL</sequence>